<reference evidence="3 4" key="1">
    <citation type="submission" date="2012-05" db="EMBL/GenBank/DDBJ databases">
        <title>Recombination and specialization in a pathogen metapopulation.</title>
        <authorList>
            <person name="Gardiner A."/>
            <person name="Kemen E."/>
            <person name="Schultz-Larsen T."/>
            <person name="MacLean D."/>
            <person name="Van Oosterhout C."/>
            <person name="Jones J.D.G."/>
        </authorList>
    </citation>
    <scope>NUCLEOTIDE SEQUENCE [LARGE SCALE GENOMIC DNA]</scope>
    <source>
        <strain evidence="3 4">Ac Nc2</strain>
    </source>
</reference>
<name>A0A024FXP7_9STRA</name>
<dbReference type="OrthoDB" id="70874at2759"/>
<dbReference type="GO" id="GO:0031011">
    <property type="term" value="C:Ino80 complex"/>
    <property type="evidence" value="ECO:0007669"/>
    <property type="project" value="InterPro"/>
</dbReference>
<feature type="coiled-coil region" evidence="1">
    <location>
        <begin position="152"/>
        <end position="186"/>
    </location>
</feature>
<evidence type="ECO:0000313" key="3">
    <source>
        <dbReference type="EMBL" id="CCI39285.1"/>
    </source>
</evidence>
<dbReference type="AlphaFoldDB" id="A0A024FXP7"/>
<accession>A0A024FXP7</accession>
<dbReference type="InParanoid" id="A0A024FXP7"/>
<proteinExistence type="predicted"/>
<dbReference type="PANTHER" id="PTHR13052:SF3">
    <property type="entry name" value="NUCLEAR FACTOR RELATED TO KAPPA-B-BINDING PROTEIN"/>
    <property type="match status" value="1"/>
</dbReference>
<dbReference type="PANTHER" id="PTHR13052">
    <property type="entry name" value="NFRKB-RELATED"/>
    <property type="match status" value="1"/>
</dbReference>
<dbReference type="EMBL" id="CAIX01000001">
    <property type="protein sequence ID" value="CCI39285.1"/>
    <property type="molecule type" value="Genomic_DNA"/>
</dbReference>
<keyword evidence="4" id="KW-1185">Reference proteome</keyword>
<protein>
    <recommendedName>
        <fullName evidence="2">Nuclear factor related to kappa-B-binding protein second winged helix domain-containing protein</fullName>
    </recommendedName>
</protein>
<evidence type="ECO:0000256" key="1">
    <source>
        <dbReference type="SAM" id="Coils"/>
    </source>
</evidence>
<dbReference type="STRING" id="65357.A0A024FXP7"/>
<dbReference type="Pfam" id="PF25793">
    <property type="entry name" value="WHD_2nd_NFRKB"/>
    <property type="match status" value="1"/>
</dbReference>
<evidence type="ECO:0000313" key="4">
    <source>
        <dbReference type="Proteomes" id="UP000053237"/>
    </source>
</evidence>
<keyword evidence="1" id="KW-0175">Coiled coil</keyword>
<gene>
    <name evidence="3" type="ORF">BN9_000680</name>
</gene>
<dbReference type="InterPro" id="IPR024867">
    <property type="entry name" value="NFRKB"/>
</dbReference>
<sequence length="581" mass="66780">MRSHDSSDSEDSDATPSANSIHWKEYYPICHLPILEENLQSHKSEPILTKNLPTNPFTEISYRHNGNYHTLKLPFDNVLSRLTSIEGLFPENTWIDMLNDSERSHLKQFLPQLNGWNALSEDAATAENLRALFRGENFDFGNPISQLNASIAKGTQSKAHLLQRSCERAENEIKSIEKLKKTIEALVKHIKAHDPAAARSIEMQSSDHDVEQFPWKRRRILMESPVSPVTEENSLFIAIRDILSASPTEMSYEDLLSKLSTSYARALPKKEDLFSYLDIGRYIKSALTFLQNPLRHVQELKQAETMIWTQQFVQIDQDKQTYEWAHKQSDSKENSCLMSLEQYFRIPMAENLEVYGSKRSAIQRMRREISKLHRPIAVRKLQERYPQALNMEAPPSSIFRLDLIPRHSHVIWDLKDFHRQELERHSAPGASFSYKHSHTDTTYTVGPCLTKRAFFDGKMLVPGAPLVVSFLGLVYEAIARLPEGTGSRADIMNFVRHSQFVRSNISNVDLNYAVVETLDILVVETPPLLMYDAERRVWIYIPPAPDFKSNERIEMSKLSSVDEKPLKTENVPVTSLQNLLY</sequence>
<dbReference type="Proteomes" id="UP000053237">
    <property type="component" value="Unassembled WGS sequence"/>
</dbReference>
<comment type="caution">
    <text evidence="3">The sequence shown here is derived from an EMBL/GenBank/DDBJ whole genome shotgun (WGS) entry which is preliminary data.</text>
</comment>
<organism evidence="3 4">
    <name type="scientific">Albugo candida</name>
    <dbReference type="NCBI Taxonomy" id="65357"/>
    <lineage>
        <taxon>Eukaryota</taxon>
        <taxon>Sar</taxon>
        <taxon>Stramenopiles</taxon>
        <taxon>Oomycota</taxon>
        <taxon>Peronosporomycetes</taxon>
        <taxon>Albuginales</taxon>
        <taxon>Albuginaceae</taxon>
        <taxon>Albugo</taxon>
    </lineage>
</organism>
<evidence type="ECO:0000259" key="2">
    <source>
        <dbReference type="Pfam" id="PF25793"/>
    </source>
</evidence>
<feature type="domain" description="Nuclear factor related to kappa-B-binding protein second winged helix" evidence="2">
    <location>
        <begin position="415"/>
        <end position="542"/>
    </location>
</feature>
<dbReference type="InterPro" id="IPR057748">
    <property type="entry name" value="NFRKB_WH_2"/>
</dbReference>